<dbReference type="RefSeq" id="WP_274044779.1">
    <property type="nucleotide sequence ID" value="NZ_JANCPR020000078.1"/>
</dbReference>
<dbReference type="Gene3D" id="3.40.50.1820">
    <property type="entry name" value="alpha/beta hydrolase"/>
    <property type="match status" value="1"/>
</dbReference>
<keyword evidence="2" id="KW-0378">Hydrolase</keyword>
<sequence length="252" mass="27010">MIENNGHRLAFHVTKGHGPTIVLDAGGGEDSSYWKGMVRKLHAATGAKVITYDRAGLGESEVVPGPWEVGSAVSDLKTGLRKLGVTRDVILVSHSQAGEIATYLAKENPKLVSGAVLVDASLPPLYTDEVIARLVAANQPAVDAAKKDPSKPKNRQLISTAESYIPMHKAYHQVSWPDTVPATAIVSEKTPFAGSPEDAQRWRDAAATFVGKGPHRTLVTAKGSSHDIPKDRPALVLKEIKKMRAAQGQPRH</sequence>
<comment type="caution">
    <text evidence="2">The sequence shown here is derived from an EMBL/GenBank/DDBJ whole genome shotgun (WGS) entry which is preliminary data.</text>
</comment>
<dbReference type="InterPro" id="IPR000073">
    <property type="entry name" value="AB_hydrolase_1"/>
</dbReference>
<dbReference type="Pfam" id="PF12697">
    <property type="entry name" value="Abhydrolase_6"/>
    <property type="match status" value="1"/>
</dbReference>
<dbReference type="InterPro" id="IPR050228">
    <property type="entry name" value="Carboxylesterase_BioH"/>
</dbReference>
<dbReference type="PANTHER" id="PTHR43194:SF2">
    <property type="entry name" value="PEROXISOMAL MEMBRANE PROTEIN LPX1"/>
    <property type="match status" value="1"/>
</dbReference>
<feature type="domain" description="AB hydrolase-1" evidence="1">
    <location>
        <begin position="21"/>
        <end position="237"/>
    </location>
</feature>
<dbReference type="GO" id="GO:0016787">
    <property type="term" value="F:hydrolase activity"/>
    <property type="evidence" value="ECO:0007669"/>
    <property type="project" value="UniProtKB-KW"/>
</dbReference>
<evidence type="ECO:0000313" key="3">
    <source>
        <dbReference type="Proteomes" id="UP001214441"/>
    </source>
</evidence>
<name>A0ABT7AA72_9ACTN</name>
<evidence type="ECO:0000259" key="1">
    <source>
        <dbReference type="Pfam" id="PF12697"/>
    </source>
</evidence>
<dbReference type="EMBL" id="JANCPR020000078">
    <property type="protein sequence ID" value="MDJ1138225.1"/>
    <property type="molecule type" value="Genomic_DNA"/>
</dbReference>
<dbReference type="PANTHER" id="PTHR43194">
    <property type="entry name" value="HYDROLASE ALPHA/BETA FOLD FAMILY"/>
    <property type="match status" value="1"/>
</dbReference>
<reference evidence="2 3" key="1">
    <citation type="submission" date="2023-05" db="EMBL/GenBank/DDBJ databases">
        <title>Streptantibioticus silvisoli sp. nov., acidotolerant actinomycetes 1 from pine litter.</title>
        <authorList>
            <person name="Swiecimska M."/>
            <person name="Golinska P."/>
            <person name="Sangal V."/>
            <person name="Wachnowicz B."/>
            <person name="Goodfellow M."/>
        </authorList>
    </citation>
    <scope>NUCLEOTIDE SEQUENCE [LARGE SCALE GENOMIC DNA]</scope>
    <source>
        <strain evidence="2 3">DSM 42109</strain>
    </source>
</reference>
<organism evidence="2 3">
    <name type="scientific">Streptomyces iconiensis</name>
    <dbReference type="NCBI Taxonomy" id="1384038"/>
    <lineage>
        <taxon>Bacteria</taxon>
        <taxon>Bacillati</taxon>
        <taxon>Actinomycetota</taxon>
        <taxon>Actinomycetes</taxon>
        <taxon>Kitasatosporales</taxon>
        <taxon>Streptomycetaceae</taxon>
        <taxon>Streptomyces</taxon>
    </lineage>
</organism>
<evidence type="ECO:0000313" key="2">
    <source>
        <dbReference type="EMBL" id="MDJ1138225.1"/>
    </source>
</evidence>
<dbReference type="InterPro" id="IPR029058">
    <property type="entry name" value="AB_hydrolase_fold"/>
</dbReference>
<keyword evidence="3" id="KW-1185">Reference proteome</keyword>
<proteinExistence type="predicted"/>
<dbReference type="SUPFAM" id="SSF53474">
    <property type="entry name" value="alpha/beta-Hydrolases"/>
    <property type="match status" value="1"/>
</dbReference>
<accession>A0ABT7AA72</accession>
<gene>
    <name evidence="2" type="ORF">NMN56_040975</name>
</gene>
<protein>
    <submittedName>
        <fullName evidence="2">Alpha/beta hydrolase</fullName>
    </submittedName>
</protein>
<dbReference type="Proteomes" id="UP001214441">
    <property type="component" value="Unassembled WGS sequence"/>
</dbReference>